<dbReference type="Pfam" id="PF12955">
    <property type="entry name" value="Vps3844_C"/>
    <property type="match status" value="1"/>
</dbReference>
<evidence type="ECO:0000256" key="1">
    <source>
        <dbReference type="SAM" id="MobiDB-lite"/>
    </source>
</evidence>
<gene>
    <name evidence="5" type="ORF">N7539_003130</name>
</gene>
<feature type="signal peptide" evidence="3">
    <location>
        <begin position="1"/>
        <end position="20"/>
    </location>
</feature>
<keyword evidence="2" id="KW-1133">Transmembrane helix</keyword>
<evidence type="ECO:0000313" key="6">
    <source>
        <dbReference type="Proteomes" id="UP001148312"/>
    </source>
</evidence>
<accession>A0A9X0BZR1</accession>
<dbReference type="AlphaFoldDB" id="A0A9X0BZR1"/>
<dbReference type="InterPro" id="IPR053065">
    <property type="entry name" value="Archenteron_Induction-Rel"/>
</dbReference>
<dbReference type="Proteomes" id="UP001148312">
    <property type="component" value="Unassembled WGS sequence"/>
</dbReference>
<feature type="transmembrane region" description="Helical" evidence="2">
    <location>
        <begin position="364"/>
        <end position="386"/>
    </location>
</feature>
<dbReference type="PANTHER" id="PTHR36853:SF1">
    <property type="entry name" value="DUF3844 DOMAIN-CONTAINING PROTEIN"/>
    <property type="match status" value="1"/>
</dbReference>
<keyword evidence="3" id="KW-0732">Signal</keyword>
<comment type="caution">
    <text evidence="5">The sequence shown here is derived from an EMBL/GenBank/DDBJ whole genome shotgun (WGS) entry which is preliminary data.</text>
</comment>
<keyword evidence="2" id="KW-0812">Transmembrane</keyword>
<dbReference type="GeneID" id="81622982"/>
<feature type="region of interest" description="Disordered" evidence="1">
    <location>
        <begin position="254"/>
        <end position="274"/>
    </location>
</feature>
<feature type="chain" id="PRO_5040872586" description="Vacuolar sorting protein Vps3844 C-terminal domain-containing protein" evidence="3">
    <location>
        <begin position="21"/>
        <end position="408"/>
    </location>
</feature>
<dbReference type="PANTHER" id="PTHR36853">
    <property type="entry name" value="EXPRESSED PROTEIN"/>
    <property type="match status" value="1"/>
</dbReference>
<feature type="compositionally biased region" description="Basic and acidic residues" evidence="1">
    <location>
        <begin position="255"/>
        <end position="266"/>
    </location>
</feature>
<name>A0A9X0BZR1_9EURO</name>
<dbReference type="EMBL" id="JAPWDQ010000003">
    <property type="protein sequence ID" value="KAJ5491563.1"/>
    <property type="molecule type" value="Genomic_DNA"/>
</dbReference>
<reference evidence="5" key="1">
    <citation type="submission" date="2022-12" db="EMBL/GenBank/DDBJ databases">
        <authorList>
            <person name="Petersen C."/>
        </authorList>
    </citation>
    <scope>NUCLEOTIDE SEQUENCE</scope>
    <source>
        <strain evidence="5">IBT 30728</strain>
    </source>
</reference>
<protein>
    <recommendedName>
        <fullName evidence="4">Vacuolar sorting protein Vps3844 C-terminal domain-containing protein</fullName>
    </recommendedName>
</protein>
<proteinExistence type="predicted"/>
<organism evidence="5 6">
    <name type="scientific">Penicillium diatomitis</name>
    <dbReference type="NCBI Taxonomy" id="2819901"/>
    <lineage>
        <taxon>Eukaryota</taxon>
        <taxon>Fungi</taxon>
        <taxon>Dikarya</taxon>
        <taxon>Ascomycota</taxon>
        <taxon>Pezizomycotina</taxon>
        <taxon>Eurotiomycetes</taxon>
        <taxon>Eurotiomycetidae</taxon>
        <taxon>Eurotiales</taxon>
        <taxon>Aspergillaceae</taxon>
        <taxon>Penicillium</taxon>
    </lineage>
</organism>
<sequence length="408" mass="42968">MHLVARLLAVAATGSLGAHALETSIFTFPGSTRAEHGSAGFKQQTMTEDVARLVLELRTEASLQFVLGKADAETVDRLNEYSGAQESLFGGDGSQATPSRNLVVFEGVNEALGTSLRKAQPHSIIVPHASSELVEGSIADRLDAGKMKKRCAYYSGDKAKSSDSKSAKECLSRDPVLSQSQELTPEFLNLLASVEVWSSTDNKMSASTVALKGSSDKTVVSKSLQSLLQSMEKLASSKHHEITILTMSAFNPSADFEKPAKRDHDPSQQSPYATSAQSIIQKSAQTQALSSVLAPICHASNSSCADATNSCSGHGQCYLKSSSGDSKCFACKCKPTVRTRSNGSKQTVYWGGPACQKEDISSPFFMIAGVTILAIVLVTGAVGMLFSMGSEELPSVIGAGITGAKAPA</sequence>
<keyword evidence="2" id="KW-0472">Membrane</keyword>
<keyword evidence="6" id="KW-1185">Reference proteome</keyword>
<evidence type="ECO:0000313" key="5">
    <source>
        <dbReference type="EMBL" id="KAJ5491563.1"/>
    </source>
</evidence>
<reference evidence="5" key="2">
    <citation type="journal article" date="2023" name="IMA Fungus">
        <title>Comparative genomic study of the Penicillium genus elucidates a diverse pangenome and 15 lateral gene transfer events.</title>
        <authorList>
            <person name="Petersen C."/>
            <person name="Sorensen T."/>
            <person name="Nielsen M.R."/>
            <person name="Sondergaard T.E."/>
            <person name="Sorensen J.L."/>
            <person name="Fitzpatrick D.A."/>
            <person name="Frisvad J.C."/>
            <person name="Nielsen K.L."/>
        </authorList>
    </citation>
    <scope>NUCLEOTIDE SEQUENCE</scope>
    <source>
        <strain evidence="5">IBT 30728</strain>
    </source>
</reference>
<dbReference type="GO" id="GO:0005783">
    <property type="term" value="C:endoplasmic reticulum"/>
    <property type="evidence" value="ECO:0007669"/>
    <property type="project" value="TreeGrafter"/>
</dbReference>
<evidence type="ECO:0000256" key="3">
    <source>
        <dbReference type="SAM" id="SignalP"/>
    </source>
</evidence>
<feature type="domain" description="Vacuolar sorting protein Vps3844 C-terminal" evidence="4">
    <location>
        <begin position="297"/>
        <end position="399"/>
    </location>
</feature>
<dbReference type="RefSeq" id="XP_056792692.1">
    <property type="nucleotide sequence ID" value="XM_056932733.1"/>
</dbReference>
<evidence type="ECO:0000259" key="4">
    <source>
        <dbReference type="Pfam" id="PF12955"/>
    </source>
</evidence>
<dbReference type="InterPro" id="IPR024382">
    <property type="entry name" value="Vps3844_C"/>
</dbReference>
<evidence type="ECO:0000256" key="2">
    <source>
        <dbReference type="SAM" id="Phobius"/>
    </source>
</evidence>